<evidence type="ECO:0000256" key="7">
    <source>
        <dbReference type="ARBA" id="ARBA00022982"/>
    </source>
</evidence>
<evidence type="ECO:0000256" key="6">
    <source>
        <dbReference type="ARBA" id="ARBA00022792"/>
    </source>
</evidence>
<evidence type="ECO:0000256" key="5">
    <source>
        <dbReference type="ARBA" id="ARBA00022692"/>
    </source>
</evidence>
<dbReference type="GO" id="GO:0005743">
    <property type="term" value="C:mitochondrial inner membrane"/>
    <property type="evidence" value="ECO:0007669"/>
    <property type="project" value="UniProtKB-SubCell"/>
</dbReference>
<evidence type="ECO:0000256" key="9">
    <source>
        <dbReference type="ARBA" id="ARBA00023128"/>
    </source>
</evidence>
<keyword evidence="4 11" id="KW-0679">Respiratory chain</keyword>
<evidence type="ECO:0000256" key="1">
    <source>
        <dbReference type="ARBA" id="ARBA00004434"/>
    </source>
</evidence>
<proteinExistence type="inferred from homology"/>
<dbReference type="InterPro" id="IPR008027">
    <property type="entry name" value="QCR9"/>
</dbReference>
<dbReference type="PANTHER" id="PTHR12980:SF0">
    <property type="entry name" value="CYTOCHROME B-C1 COMPLEX SUBUNIT 9"/>
    <property type="match status" value="1"/>
</dbReference>
<dbReference type="GO" id="GO:0006122">
    <property type="term" value="P:mitochondrial electron transport, ubiquinol to cytochrome c"/>
    <property type="evidence" value="ECO:0007669"/>
    <property type="project" value="UniProtKB-UniRule"/>
</dbReference>
<evidence type="ECO:0000313" key="13">
    <source>
        <dbReference type="Proteomes" id="UP000053825"/>
    </source>
</evidence>
<dbReference type="Gene3D" id="1.20.5.260">
    <property type="entry name" value="Cytochrome b-c1 complex subunit 9"/>
    <property type="match status" value="1"/>
</dbReference>
<keyword evidence="9 11" id="KW-0496">Mitochondrion</keyword>
<evidence type="ECO:0000256" key="2">
    <source>
        <dbReference type="ARBA" id="ARBA00007856"/>
    </source>
</evidence>
<keyword evidence="13" id="KW-1185">Reference proteome</keyword>
<keyword evidence="3 11" id="KW-0813">Transport</keyword>
<evidence type="ECO:0000256" key="3">
    <source>
        <dbReference type="ARBA" id="ARBA00022448"/>
    </source>
</evidence>
<evidence type="ECO:0000256" key="4">
    <source>
        <dbReference type="ARBA" id="ARBA00022660"/>
    </source>
</evidence>
<evidence type="ECO:0000313" key="12">
    <source>
        <dbReference type="EMBL" id="KOC68056.1"/>
    </source>
</evidence>
<evidence type="ECO:0000256" key="8">
    <source>
        <dbReference type="ARBA" id="ARBA00022989"/>
    </source>
</evidence>
<dbReference type="OrthoDB" id="44067at2759"/>
<comment type="function">
    <text evidence="11">Component of the ubiquinol-cytochrome c oxidoreductase, a multisubunit transmembrane complex that is part of the mitochondrial electron transport chain which drives oxidative phosphorylation. The complex plays an important role in the uptake of multiple carbon sources present in different host niches.</text>
</comment>
<comment type="subunit">
    <text evidence="11">Component of the ubiquinol-cytochrome c oxidoreductase (cytochrome b-c1 complex, complex III, CIII), a multisubunit enzyme composed of 3 respiratory subunits cytochrome b, cytochrome c1 and Rieske protein, 2 core protein subunits, and additional low-molecular weight protein subunits.</text>
</comment>
<evidence type="ECO:0000256" key="10">
    <source>
        <dbReference type="ARBA" id="ARBA00023136"/>
    </source>
</evidence>
<dbReference type="InterPro" id="IPR036656">
    <property type="entry name" value="QCR9_sf"/>
</dbReference>
<protein>
    <recommendedName>
        <fullName evidence="11">Complex III subunit 9</fullName>
    </recommendedName>
</protein>
<keyword evidence="7 11" id="KW-0249">Electron transport</keyword>
<keyword evidence="10" id="KW-0472">Membrane</keyword>
<dbReference type="PANTHER" id="PTHR12980">
    <property type="entry name" value="UBIQUINOL-CYTOCHROME C REDUCTASE COMPLEX, SUBUNIT X"/>
    <property type="match status" value="1"/>
</dbReference>
<dbReference type="FunFam" id="1.20.5.260:FF:000001">
    <property type="entry name" value="Cytochrome b-c1 complex subunit 9"/>
    <property type="match status" value="1"/>
</dbReference>
<organism evidence="12 13">
    <name type="scientific">Habropoda laboriosa</name>
    <dbReference type="NCBI Taxonomy" id="597456"/>
    <lineage>
        <taxon>Eukaryota</taxon>
        <taxon>Metazoa</taxon>
        <taxon>Ecdysozoa</taxon>
        <taxon>Arthropoda</taxon>
        <taxon>Hexapoda</taxon>
        <taxon>Insecta</taxon>
        <taxon>Pterygota</taxon>
        <taxon>Neoptera</taxon>
        <taxon>Endopterygota</taxon>
        <taxon>Hymenoptera</taxon>
        <taxon>Apocrita</taxon>
        <taxon>Aculeata</taxon>
        <taxon>Apoidea</taxon>
        <taxon>Anthophila</taxon>
        <taxon>Apidae</taxon>
        <taxon>Habropoda</taxon>
    </lineage>
</organism>
<keyword evidence="5" id="KW-0812">Transmembrane</keyword>
<gene>
    <name evidence="12" type="ORF">WH47_03214</name>
</gene>
<sequence>MANALYNWIFKRSSTFAVAILVGSFFFERSFDLISDQIFENVNKGKLWKDIKHKYEQ</sequence>
<comment type="subcellular location">
    <subcellularLocation>
        <location evidence="1 11">Mitochondrion inner membrane</location>
        <topology evidence="1 11">Single-pass membrane protein</topology>
    </subcellularLocation>
</comment>
<name>A0A0L7RBD1_9HYME</name>
<dbReference type="AlphaFoldDB" id="A0A0L7RBD1"/>
<dbReference type="STRING" id="597456.A0A0L7RBD1"/>
<dbReference type="EMBL" id="KQ414617">
    <property type="protein sequence ID" value="KOC68056.1"/>
    <property type="molecule type" value="Genomic_DNA"/>
</dbReference>
<evidence type="ECO:0000256" key="11">
    <source>
        <dbReference type="RuleBase" id="RU368056"/>
    </source>
</evidence>
<keyword evidence="8" id="KW-1133">Transmembrane helix</keyword>
<dbReference type="Proteomes" id="UP000053825">
    <property type="component" value="Unassembled WGS sequence"/>
</dbReference>
<keyword evidence="6 11" id="KW-0999">Mitochondrion inner membrane</keyword>
<dbReference type="GO" id="GO:0045275">
    <property type="term" value="C:respiratory chain complex III"/>
    <property type="evidence" value="ECO:0007669"/>
    <property type="project" value="UniProtKB-UniRule"/>
</dbReference>
<comment type="similarity">
    <text evidence="2 11">Belongs to the UQCR10/QCR9 family.</text>
</comment>
<reference evidence="12 13" key="1">
    <citation type="submission" date="2015-07" db="EMBL/GenBank/DDBJ databases">
        <title>The genome of Habropoda laboriosa.</title>
        <authorList>
            <person name="Pan H."/>
            <person name="Kapheim K."/>
        </authorList>
    </citation>
    <scope>NUCLEOTIDE SEQUENCE [LARGE SCALE GENOMIC DNA]</scope>
    <source>
        <strain evidence="12">0110345459</strain>
    </source>
</reference>
<dbReference type="SUPFAM" id="SSF81514">
    <property type="entry name" value="Subunit X (non-heme 7 kDa protein) of cytochrome bc1 complex (Ubiquinol-cytochrome c reductase)"/>
    <property type="match status" value="1"/>
</dbReference>
<dbReference type="Pfam" id="PF05365">
    <property type="entry name" value="UCR_UQCRX_QCR9"/>
    <property type="match status" value="1"/>
</dbReference>
<accession>A0A0L7RBD1</accession>